<dbReference type="EMBL" id="BMFY01000005">
    <property type="protein sequence ID" value="GGA12928.1"/>
    <property type="molecule type" value="Genomic_DNA"/>
</dbReference>
<comment type="caution">
    <text evidence="1">The sequence shown here is derived from an EMBL/GenBank/DDBJ whole genome shotgun (WGS) entry which is preliminary data.</text>
</comment>
<proteinExistence type="predicted"/>
<reference evidence="1" key="1">
    <citation type="journal article" date="2014" name="Int. J. Syst. Evol. Microbiol.">
        <title>Complete genome sequence of Corynebacterium casei LMG S-19264T (=DSM 44701T), isolated from a smear-ripened cheese.</title>
        <authorList>
            <consortium name="US DOE Joint Genome Institute (JGI-PGF)"/>
            <person name="Walter F."/>
            <person name="Albersmeier A."/>
            <person name="Kalinowski J."/>
            <person name="Ruckert C."/>
        </authorList>
    </citation>
    <scope>NUCLEOTIDE SEQUENCE</scope>
    <source>
        <strain evidence="1">CGMCC 1.12785</strain>
    </source>
</reference>
<evidence type="ECO:0008006" key="3">
    <source>
        <dbReference type="Google" id="ProtNLM"/>
    </source>
</evidence>
<dbReference type="Proteomes" id="UP000616114">
    <property type="component" value="Unassembled WGS sequence"/>
</dbReference>
<reference evidence="1" key="2">
    <citation type="submission" date="2020-09" db="EMBL/GenBank/DDBJ databases">
        <authorList>
            <person name="Sun Q."/>
            <person name="Zhou Y."/>
        </authorList>
    </citation>
    <scope>NUCLEOTIDE SEQUENCE</scope>
    <source>
        <strain evidence="1">CGMCC 1.12785</strain>
    </source>
</reference>
<accession>A0A8J2TXW3</accession>
<evidence type="ECO:0000313" key="2">
    <source>
        <dbReference type="Proteomes" id="UP000616114"/>
    </source>
</evidence>
<gene>
    <name evidence="1" type="ORF">GCM10011333_14790</name>
</gene>
<organism evidence="1 2">
    <name type="scientific">Sediminivirga luteola</name>
    <dbReference type="NCBI Taxonomy" id="1774748"/>
    <lineage>
        <taxon>Bacteria</taxon>
        <taxon>Bacillati</taxon>
        <taxon>Actinomycetota</taxon>
        <taxon>Actinomycetes</taxon>
        <taxon>Micrococcales</taxon>
        <taxon>Brevibacteriaceae</taxon>
        <taxon>Sediminivirga</taxon>
    </lineage>
</organism>
<protein>
    <recommendedName>
        <fullName evidence="3">Ribbon-helix-helix CopG family protein</fullName>
    </recommendedName>
</protein>
<sequence length="110" mass="12267">MRSSRLSMSGRKFVCMRVTASLPDTDAEFLERYRRTHNLESRSAAVSRAVRALHEAELAEQYRAAYLEWKGSGDGAGIRPPATVLRPAMRRGDIYRVDPEPIRSGASKGS</sequence>
<name>A0A8J2TXW3_9MICO</name>
<keyword evidence="2" id="KW-1185">Reference proteome</keyword>
<evidence type="ECO:0000313" key="1">
    <source>
        <dbReference type="EMBL" id="GGA12928.1"/>
    </source>
</evidence>
<dbReference type="AlphaFoldDB" id="A0A8J2TXW3"/>